<dbReference type="SUPFAM" id="SSF56219">
    <property type="entry name" value="DNase I-like"/>
    <property type="match status" value="1"/>
</dbReference>
<dbReference type="Gramene" id="Kaladp0046s0299.1.v1.1">
    <property type="protein sequence ID" value="Kaladp0046s0299.1.v1.1"/>
    <property type="gene ID" value="Kaladp0046s0299.v1.1"/>
</dbReference>
<feature type="domain" description="Endonuclease/exonuclease/phosphatase" evidence="1">
    <location>
        <begin position="8"/>
        <end position="216"/>
    </location>
</feature>
<dbReference type="EnsemblPlants" id="Kaladp0046s0299.1.v1.1">
    <property type="protein sequence ID" value="Kaladp0046s0299.1.v1.1"/>
    <property type="gene ID" value="Kaladp0046s0299.v1.1"/>
</dbReference>
<dbReference type="Gene3D" id="3.60.10.10">
    <property type="entry name" value="Endonuclease/exonuclease/phosphatase"/>
    <property type="match status" value="1"/>
</dbReference>
<dbReference type="InterPro" id="IPR005135">
    <property type="entry name" value="Endo/exonuclease/phosphatase"/>
</dbReference>
<dbReference type="Proteomes" id="UP000594263">
    <property type="component" value="Unplaced"/>
</dbReference>
<dbReference type="InterPro" id="IPR036691">
    <property type="entry name" value="Endo/exonu/phosph_ase_sf"/>
</dbReference>
<name>A0A7N0TVI7_KALFE</name>
<evidence type="ECO:0000313" key="2">
    <source>
        <dbReference type="EnsemblPlants" id="Kaladp0046s0299.1.v1.1"/>
    </source>
</evidence>
<dbReference type="PANTHER" id="PTHR33710:SF64">
    <property type="entry name" value="ENDONUCLEASE_EXONUCLEASE_PHOSPHATASE DOMAIN-CONTAINING PROTEIN"/>
    <property type="match status" value="1"/>
</dbReference>
<sequence>MGKDIANSEALRKLIQDHNPSLLLIQESKTASMNAEIIRSFWGQSPISWASSDSIGLAGGLLICWDSDFFVADNIFKSEGAILLTGTLKVGNIRCVIANIYAPNSESQRRSFWDFLHSKWVEFGYPWMAGGDFNSVLRVEERRGLDSVNSGMRDFENFTNNLCLVDLPLLGRKFTCTNNRLNASYSRLDRFLFDPAILCHFDSICQWGLDFTLSDHCPILISNSHDNWGPTPFKFINGWLDSLDCVKIIEDTWAQSLPALGTNHHLVLYSINSRLPR</sequence>
<dbReference type="Pfam" id="PF03372">
    <property type="entry name" value="Exo_endo_phos"/>
    <property type="match status" value="1"/>
</dbReference>
<protein>
    <recommendedName>
        <fullName evidence="1">Endonuclease/exonuclease/phosphatase domain-containing protein</fullName>
    </recommendedName>
</protein>
<dbReference type="GO" id="GO:0003824">
    <property type="term" value="F:catalytic activity"/>
    <property type="evidence" value="ECO:0007669"/>
    <property type="project" value="InterPro"/>
</dbReference>
<keyword evidence="3" id="KW-1185">Reference proteome</keyword>
<proteinExistence type="predicted"/>
<dbReference type="PANTHER" id="PTHR33710">
    <property type="entry name" value="BNAC02G09200D PROTEIN"/>
    <property type="match status" value="1"/>
</dbReference>
<evidence type="ECO:0000313" key="3">
    <source>
        <dbReference type="Proteomes" id="UP000594263"/>
    </source>
</evidence>
<dbReference type="OMA" id="HNIDICI"/>
<dbReference type="AlphaFoldDB" id="A0A7N0TVI7"/>
<evidence type="ECO:0000259" key="1">
    <source>
        <dbReference type="Pfam" id="PF03372"/>
    </source>
</evidence>
<accession>A0A7N0TVI7</accession>
<reference evidence="2" key="1">
    <citation type="submission" date="2021-01" db="UniProtKB">
        <authorList>
            <consortium name="EnsemblPlants"/>
        </authorList>
    </citation>
    <scope>IDENTIFICATION</scope>
</reference>
<organism evidence="2 3">
    <name type="scientific">Kalanchoe fedtschenkoi</name>
    <name type="common">Lavender scallops</name>
    <name type="synonym">South American air plant</name>
    <dbReference type="NCBI Taxonomy" id="63787"/>
    <lineage>
        <taxon>Eukaryota</taxon>
        <taxon>Viridiplantae</taxon>
        <taxon>Streptophyta</taxon>
        <taxon>Embryophyta</taxon>
        <taxon>Tracheophyta</taxon>
        <taxon>Spermatophyta</taxon>
        <taxon>Magnoliopsida</taxon>
        <taxon>eudicotyledons</taxon>
        <taxon>Gunneridae</taxon>
        <taxon>Pentapetalae</taxon>
        <taxon>Saxifragales</taxon>
        <taxon>Crassulaceae</taxon>
        <taxon>Kalanchoe</taxon>
    </lineage>
</organism>